<sequence length="798" mass="83667">MWWPPFAVKAVRTSRRFLDKFPPQQEAKPRMLNRTKRISLTCLAATLPCLAATLLVPAIAVGQRSLGIDVSAWQGNISQSEWNQLRNNNNREFVFIRSSRGGTTGFYNQNDANNNQGNNTLSQRYDDPYFVQNITRATSVGMLAGPYHFSRPDIVASTLNSGGIANTGTDEANHFIQMAGAWMRPGYLLPVFDLEAGDGIRTDQQITQYSIDFSNRIYEVTGVRPIMYINGNYAAFVVQSPIQDYFPVLWTARYANQSDPDSIPVQTGHPKDTFSQFYGPWDTPADPHPWDFWQYASTARLSGYRNGGANLDVNVAQGGPEFLKDNLVPALWVSGSNGAWSTLSNWNSGQAPVAPVQGPGQGTRVGPLTLPAARLPGPLDTVILDRTAENVTVTIDGGVHEVRKLVAREALTLSGGSLTVNYTPVAESTPYSAQFSAPVSLAVGSLSAHTLLIDAVQTFTISGGELTFDRVNLTPHSLVPASIAISGNTTFSPWGTTTATIGRGIGTGTSGTVSLTNGSRTLTVNDGAAEVDVSIDAEITAGSLVKQGDGVLRLTAANTHSGTFVTGGKLLVENTTGSGTGLGPVAVLAGATLGGSGAVAGPTLIDGTLAPGASIGTLTIASVEMRAGSKLEIEIDSAVSYDQLTLLGALTVDPSATIEVTFGAGYTPAFGDSFAIVGGASNVTGEFGSVVSSGPALVARNVAGGVVLEVLSGLPGDYNNDGSVDAADYTVWSNNYGQSATNLLNTNGAGEVDASYYTVWRDNLGASLPTTASAVPEPGSLALAMLMGMAFATQRRGQ</sequence>
<evidence type="ECO:0000313" key="5">
    <source>
        <dbReference type="EMBL" id="TWT41429.1"/>
    </source>
</evidence>
<evidence type="ECO:0000256" key="4">
    <source>
        <dbReference type="ARBA" id="ARBA00023295"/>
    </source>
</evidence>
<dbReference type="GO" id="GO:0003796">
    <property type="term" value="F:lysozyme activity"/>
    <property type="evidence" value="ECO:0007669"/>
    <property type="project" value="UniProtKB-EC"/>
</dbReference>
<dbReference type="Proteomes" id="UP000318995">
    <property type="component" value="Unassembled WGS sequence"/>
</dbReference>
<dbReference type="InterPro" id="IPR018077">
    <property type="entry name" value="Glyco_hydro_fam25_subgr"/>
</dbReference>
<name>A0A5C5VUV3_9BACT</name>
<evidence type="ECO:0000256" key="1">
    <source>
        <dbReference type="ARBA" id="ARBA00010646"/>
    </source>
</evidence>
<reference evidence="5 6" key="1">
    <citation type="submission" date="2019-02" db="EMBL/GenBank/DDBJ databases">
        <title>Deep-cultivation of Planctomycetes and their phenomic and genomic characterization uncovers novel biology.</title>
        <authorList>
            <person name="Wiegand S."/>
            <person name="Jogler M."/>
            <person name="Boedeker C."/>
            <person name="Pinto D."/>
            <person name="Vollmers J."/>
            <person name="Rivas-Marin E."/>
            <person name="Kohn T."/>
            <person name="Peeters S.H."/>
            <person name="Heuer A."/>
            <person name="Rast P."/>
            <person name="Oberbeckmann S."/>
            <person name="Bunk B."/>
            <person name="Jeske O."/>
            <person name="Meyerdierks A."/>
            <person name="Storesund J.E."/>
            <person name="Kallscheuer N."/>
            <person name="Luecker S."/>
            <person name="Lage O.M."/>
            <person name="Pohl T."/>
            <person name="Merkel B.J."/>
            <person name="Hornburger P."/>
            <person name="Mueller R.-W."/>
            <person name="Bruemmer F."/>
            <person name="Labrenz M."/>
            <person name="Spormann A.M."/>
            <person name="Op Den Camp H."/>
            <person name="Overmann J."/>
            <person name="Amann R."/>
            <person name="Jetten M.S.M."/>
            <person name="Mascher T."/>
            <person name="Medema M.H."/>
            <person name="Devos D.P."/>
            <person name="Kaster A.-K."/>
            <person name="Ovreas L."/>
            <person name="Rohde M."/>
            <person name="Galperin M.Y."/>
            <person name="Jogler C."/>
        </authorList>
    </citation>
    <scope>NUCLEOTIDE SEQUENCE [LARGE SCALE GENOMIC DNA]</scope>
    <source>
        <strain evidence="5 6">Pla111</strain>
    </source>
</reference>
<dbReference type="InterPro" id="IPR013425">
    <property type="entry name" value="Autotrns_rpt"/>
</dbReference>
<dbReference type="Pfam" id="PF01183">
    <property type="entry name" value="Glyco_hydro_25"/>
    <property type="match status" value="1"/>
</dbReference>
<dbReference type="EMBL" id="SJPH01000009">
    <property type="protein sequence ID" value="TWT41429.1"/>
    <property type="molecule type" value="Genomic_DNA"/>
</dbReference>
<comment type="caution">
    <text evidence="5">The sequence shown here is derived from an EMBL/GenBank/DDBJ whole genome shotgun (WGS) entry which is preliminary data.</text>
</comment>
<gene>
    <name evidence="5" type="primary">acm_2</name>
    <name evidence="5" type="ORF">Pla111_31440</name>
</gene>
<evidence type="ECO:0000256" key="2">
    <source>
        <dbReference type="ARBA" id="ARBA00022729"/>
    </source>
</evidence>
<evidence type="ECO:0000313" key="6">
    <source>
        <dbReference type="Proteomes" id="UP000318995"/>
    </source>
</evidence>
<dbReference type="AlphaFoldDB" id="A0A5C5VUV3"/>
<proteinExistence type="inferred from homology"/>
<dbReference type="InterPro" id="IPR002053">
    <property type="entry name" value="Glyco_hydro_25"/>
</dbReference>
<dbReference type="InterPro" id="IPR017853">
    <property type="entry name" value="GH"/>
</dbReference>
<protein>
    <submittedName>
        <fullName evidence="5">Lysozyme M1</fullName>
        <ecNumber evidence="5">3.2.1.17</ecNumber>
    </submittedName>
</protein>
<comment type="similarity">
    <text evidence="1">Belongs to the glycosyl hydrolase 25 family.</text>
</comment>
<dbReference type="GO" id="GO:0016998">
    <property type="term" value="P:cell wall macromolecule catabolic process"/>
    <property type="evidence" value="ECO:0007669"/>
    <property type="project" value="InterPro"/>
</dbReference>
<dbReference type="PROSITE" id="PS51904">
    <property type="entry name" value="GLYCOSYL_HYDROL_F25_2"/>
    <property type="match status" value="1"/>
</dbReference>
<dbReference type="PANTHER" id="PTHR34135">
    <property type="entry name" value="LYSOZYME"/>
    <property type="match status" value="1"/>
</dbReference>
<keyword evidence="2" id="KW-0732">Signal</keyword>
<dbReference type="NCBIfam" id="TIGR02601">
    <property type="entry name" value="autotrns_rpt"/>
    <property type="match status" value="1"/>
</dbReference>
<dbReference type="GO" id="GO:0009253">
    <property type="term" value="P:peptidoglycan catabolic process"/>
    <property type="evidence" value="ECO:0007669"/>
    <property type="project" value="InterPro"/>
</dbReference>
<dbReference type="CDD" id="cd00599">
    <property type="entry name" value="GH25_muramidase"/>
    <property type="match status" value="1"/>
</dbReference>
<keyword evidence="3 5" id="KW-0378">Hydrolase</keyword>
<dbReference type="Gene3D" id="3.20.20.80">
    <property type="entry name" value="Glycosidases"/>
    <property type="match status" value="1"/>
</dbReference>
<dbReference type="PANTHER" id="PTHR34135:SF2">
    <property type="entry name" value="LYSOZYME"/>
    <property type="match status" value="1"/>
</dbReference>
<accession>A0A5C5VUV3</accession>
<dbReference type="Pfam" id="PF12951">
    <property type="entry name" value="PATR"/>
    <property type="match status" value="1"/>
</dbReference>
<organism evidence="5 6">
    <name type="scientific">Botrimarina hoheduenensis</name>
    <dbReference type="NCBI Taxonomy" id="2528000"/>
    <lineage>
        <taxon>Bacteria</taxon>
        <taxon>Pseudomonadati</taxon>
        <taxon>Planctomycetota</taxon>
        <taxon>Planctomycetia</taxon>
        <taxon>Pirellulales</taxon>
        <taxon>Lacipirellulaceae</taxon>
        <taxon>Botrimarina</taxon>
    </lineage>
</organism>
<dbReference type="GO" id="GO:0016052">
    <property type="term" value="P:carbohydrate catabolic process"/>
    <property type="evidence" value="ECO:0007669"/>
    <property type="project" value="TreeGrafter"/>
</dbReference>
<evidence type="ECO:0000256" key="3">
    <source>
        <dbReference type="ARBA" id="ARBA00022801"/>
    </source>
</evidence>
<keyword evidence="6" id="KW-1185">Reference proteome</keyword>
<dbReference type="SMART" id="SM00641">
    <property type="entry name" value="Glyco_25"/>
    <property type="match status" value="1"/>
</dbReference>
<dbReference type="SUPFAM" id="SSF51445">
    <property type="entry name" value="(Trans)glycosidases"/>
    <property type="match status" value="1"/>
</dbReference>
<keyword evidence="4 5" id="KW-0326">Glycosidase</keyword>
<dbReference type="EC" id="3.2.1.17" evidence="5"/>